<gene>
    <name evidence="2" type="ORF">JG687_00015887</name>
</gene>
<accession>A0A8T1TV35</accession>
<evidence type="ECO:0000256" key="1">
    <source>
        <dbReference type="SAM" id="MobiDB-lite"/>
    </source>
</evidence>
<dbReference type="EMBL" id="JAENGZ010001488">
    <property type="protein sequence ID" value="KAG6947771.1"/>
    <property type="molecule type" value="Genomic_DNA"/>
</dbReference>
<evidence type="ECO:0000313" key="2">
    <source>
        <dbReference type="EMBL" id="KAG6947771.1"/>
    </source>
</evidence>
<sequence>MLHFGRTTRSGCDRDAQATLSVWVDAIQRTASSYAAIEKNMYAQIIVWDCKTMRGGKRNIGFDTGALYVFHRSSMLESMMMLQKAVLCTILLAIHKLSQFLLRYGDPHFIARRSRNRPRASPQQYGSANLSATKRGVVARSEW</sequence>
<dbReference type="OrthoDB" id="127891at2759"/>
<comment type="caution">
    <text evidence="2">The sequence shown here is derived from an EMBL/GenBank/DDBJ whole genome shotgun (WGS) entry which is preliminary data.</text>
</comment>
<organism evidence="2 3">
    <name type="scientific">Phytophthora cactorum</name>
    <dbReference type="NCBI Taxonomy" id="29920"/>
    <lineage>
        <taxon>Eukaryota</taxon>
        <taxon>Sar</taxon>
        <taxon>Stramenopiles</taxon>
        <taxon>Oomycota</taxon>
        <taxon>Peronosporomycetes</taxon>
        <taxon>Peronosporales</taxon>
        <taxon>Peronosporaceae</taxon>
        <taxon>Phytophthora</taxon>
    </lineage>
</organism>
<dbReference type="Proteomes" id="UP000688947">
    <property type="component" value="Unassembled WGS sequence"/>
</dbReference>
<proteinExistence type="predicted"/>
<name>A0A8T1TV35_9STRA</name>
<reference evidence="2" key="1">
    <citation type="submission" date="2021-01" db="EMBL/GenBank/DDBJ databases">
        <title>Phytophthora aleatoria, a newly-described species from Pinus radiata is distinct from Phytophthora cactorum isolates based on comparative genomics.</title>
        <authorList>
            <person name="Mcdougal R."/>
            <person name="Panda P."/>
            <person name="Williams N."/>
            <person name="Studholme D.J."/>
        </authorList>
    </citation>
    <scope>NUCLEOTIDE SEQUENCE</scope>
    <source>
        <strain evidence="2">NZFS 3830</strain>
    </source>
</reference>
<dbReference type="AlphaFoldDB" id="A0A8T1TV35"/>
<evidence type="ECO:0000313" key="3">
    <source>
        <dbReference type="Proteomes" id="UP000688947"/>
    </source>
</evidence>
<feature type="region of interest" description="Disordered" evidence="1">
    <location>
        <begin position="115"/>
        <end position="143"/>
    </location>
</feature>
<protein>
    <submittedName>
        <fullName evidence="2">Uncharacterized protein</fullName>
    </submittedName>
</protein>